<gene>
    <name evidence="2" type="ORF">PG994_010314</name>
</gene>
<evidence type="ECO:0000256" key="1">
    <source>
        <dbReference type="SAM" id="MobiDB-lite"/>
    </source>
</evidence>
<evidence type="ECO:0000313" key="2">
    <source>
        <dbReference type="EMBL" id="KAK8048584.1"/>
    </source>
</evidence>
<organism evidence="2 3">
    <name type="scientific">Apiospora phragmitis</name>
    <dbReference type="NCBI Taxonomy" id="2905665"/>
    <lineage>
        <taxon>Eukaryota</taxon>
        <taxon>Fungi</taxon>
        <taxon>Dikarya</taxon>
        <taxon>Ascomycota</taxon>
        <taxon>Pezizomycotina</taxon>
        <taxon>Sordariomycetes</taxon>
        <taxon>Xylariomycetidae</taxon>
        <taxon>Amphisphaeriales</taxon>
        <taxon>Apiosporaceae</taxon>
        <taxon>Apiospora</taxon>
    </lineage>
</organism>
<feature type="compositionally biased region" description="Basic and acidic residues" evidence="1">
    <location>
        <begin position="138"/>
        <end position="163"/>
    </location>
</feature>
<feature type="compositionally biased region" description="Low complexity" evidence="1">
    <location>
        <begin position="121"/>
        <end position="133"/>
    </location>
</feature>
<keyword evidence="3" id="KW-1185">Reference proteome</keyword>
<proteinExistence type="predicted"/>
<dbReference type="EMBL" id="JAQQWL010000011">
    <property type="protein sequence ID" value="KAK8048584.1"/>
    <property type="molecule type" value="Genomic_DNA"/>
</dbReference>
<dbReference type="GeneID" id="92094786"/>
<accession>A0ABR1TPJ9</accession>
<name>A0ABR1TPJ9_9PEZI</name>
<comment type="caution">
    <text evidence="2">The sequence shown here is derived from an EMBL/GenBank/DDBJ whole genome shotgun (WGS) entry which is preliminary data.</text>
</comment>
<feature type="region of interest" description="Disordered" evidence="1">
    <location>
        <begin position="104"/>
        <end position="163"/>
    </location>
</feature>
<dbReference type="Proteomes" id="UP001480595">
    <property type="component" value="Unassembled WGS sequence"/>
</dbReference>
<evidence type="ECO:0000313" key="3">
    <source>
        <dbReference type="Proteomes" id="UP001480595"/>
    </source>
</evidence>
<protein>
    <submittedName>
        <fullName evidence="2">Uncharacterized protein</fullName>
    </submittedName>
</protein>
<sequence>MCYYKRATFSGCNHTQWSAKPMRECQIQKDLVAGRSTVPCDTAQGHPLATIKIEAECAACRGQADKLDERLRRAKDIISVSKQTLIGADQRCRAILEDAGIEVPFSDDEGATPHSSPVSGTHTATTAASTVDGGSEGGGKEDSSAKEFLRKRSEQKDSRLCMR</sequence>
<reference evidence="2 3" key="1">
    <citation type="submission" date="2023-01" db="EMBL/GenBank/DDBJ databases">
        <title>Analysis of 21 Apiospora genomes using comparative genomics revels a genus with tremendous synthesis potential of carbohydrate active enzymes and secondary metabolites.</title>
        <authorList>
            <person name="Sorensen T."/>
        </authorList>
    </citation>
    <scope>NUCLEOTIDE SEQUENCE [LARGE SCALE GENOMIC DNA]</scope>
    <source>
        <strain evidence="2 3">CBS 135458</strain>
    </source>
</reference>
<dbReference type="RefSeq" id="XP_066710833.1">
    <property type="nucleotide sequence ID" value="XM_066861723.1"/>
</dbReference>